<protein>
    <recommendedName>
        <fullName evidence="3">Reverse transcriptase domain-containing protein</fullName>
    </recommendedName>
</protein>
<dbReference type="AlphaFoldDB" id="A0A9P7BZV2"/>
<proteinExistence type="predicted"/>
<gene>
    <name evidence="1" type="ORF">G6F51_014140</name>
</gene>
<sequence length="151" mass="17036">MLLQRCEEHSLHLGYRLNPLKCVILAPSSDTQNYTLYGITIPHETSFSYLGIPISPGGYLNTQALIQSNTTKALKTMNQMTAIGVNSTGFNKLLSVRFYSQIVRPQLEYGLEISAVKYKDFQKLESCQNQCLRQIFGGSPRLSVKVMLHLY</sequence>
<dbReference type="Proteomes" id="UP000717996">
    <property type="component" value="Unassembled WGS sequence"/>
</dbReference>
<evidence type="ECO:0008006" key="3">
    <source>
        <dbReference type="Google" id="ProtNLM"/>
    </source>
</evidence>
<accession>A0A9P7BZV2</accession>
<name>A0A9P7BZV2_RHIOR</name>
<organism evidence="1 2">
    <name type="scientific">Rhizopus oryzae</name>
    <name type="common">Mucormycosis agent</name>
    <name type="synonym">Rhizopus arrhizus var. delemar</name>
    <dbReference type="NCBI Taxonomy" id="64495"/>
    <lineage>
        <taxon>Eukaryota</taxon>
        <taxon>Fungi</taxon>
        <taxon>Fungi incertae sedis</taxon>
        <taxon>Mucoromycota</taxon>
        <taxon>Mucoromycotina</taxon>
        <taxon>Mucoromycetes</taxon>
        <taxon>Mucorales</taxon>
        <taxon>Mucorineae</taxon>
        <taxon>Rhizopodaceae</taxon>
        <taxon>Rhizopus</taxon>
    </lineage>
</organism>
<comment type="caution">
    <text evidence="1">The sequence shown here is derived from an EMBL/GenBank/DDBJ whole genome shotgun (WGS) entry which is preliminary data.</text>
</comment>
<evidence type="ECO:0000313" key="1">
    <source>
        <dbReference type="EMBL" id="KAG1529469.1"/>
    </source>
</evidence>
<reference evidence="1" key="1">
    <citation type="journal article" date="2020" name="Microb. Genom.">
        <title>Genetic diversity of clinical and environmental Mucorales isolates obtained from an investigation of mucormycosis cases among solid organ transplant recipients.</title>
        <authorList>
            <person name="Nguyen M.H."/>
            <person name="Kaul D."/>
            <person name="Muto C."/>
            <person name="Cheng S.J."/>
            <person name="Richter R.A."/>
            <person name="Bruno V.M."/>
            <person name="Liu G."/>
            <person name="Beyhan S."/>
            <person name="Sundermann A.J."/>
            <person name="Mounaud S."/>
            <person name="Pasculle A.W."/>
            <person name="Nierman W.C."/>
            <person name="Driscoll E."/>
            <person name="Cumbie R."/>
            <person name="Clancy C.J."/>
            <person name="Dupont C.L."/>
        </authorList>
    </citation>
    <scope>NUCLEOTIDE SEQUENCE</scope>
    <source>
        <strain evidence="1">GL16</strain>
    </source>
</reference>
<evidence type="ECO:0000313" key="2">
    <source>
        <dbReference type="Proteomes" id="UP000717996"/>
    </source>
</evidence>
<dbReference type="EMBL" id="JAANIT010008012">
    <property type="protein sequence ID" value="KAG1529469.1"/>
    <property type="molecule type" value="Genomic_DNA"/>
</dbReference>